<dbReference type="STRING" id="519442.Huta_1288"/>
<dbReference type="GO" id="GO:0009245">
    <property type="term" value="P:lipid A biosynthetic process"/>
    <property type="evidence" value="ECO:0007669"/>
    <property type="project" value="TreeGrafter"/>
</dbReference>
<dbReference type="GeneID" id="8383564"/>
<dbReference type="KEGG" id="hut:Huta_1288"/>
<dbReference type="eggNOG" id="arCOG06201">
    <property type="taxonomic scope" value="Archaea"/>
</dbReference>
<dbReference type="SUPFAM" id="SSF56300">
    <property type="entry name" value="Metallo-dependent phosphatases"/>
    <property type="match status" value="1"/>
</dbReference>
<organism evidence="1 2">
    <name type="scientific">Halorhabdus utahensis (strain DSM 12940 / JCM 11049 / AX-2)</name>
    <dbReference type="NCBI Taxonomy" id="519442"/>
    <lineage>
        <taxon>Archaea</taxon>
        <taxon>Methanobacteriati</taxon>
        <taxon>Methanobacteriota</taxon>
        <taxon>Stenosarchaea group</taxon>
        <taxon>Halobacteria</taxon>
        <taxon>Halobacteriales</taxon>
        <taxon>Haloarculaceae</taxon>
        <taxon>Halorhabdus</taxon>
    </lineage>
</organism>
<dbReference type="GO" id="GO:0016020">
    <property type="term" value="C:membrane"/>
    <property type="evidence" value="ECO:0007669"/>
    <property type="project" value="GOC"/>
</dbReference>
<gene>
    <name evidence="1" type="ordered locus">Huta_1288</name>
</gene>
<dbReference type="HOGENOM" id="CLU_271336_0_0_2"/>
<dbReference type="InterPro" id="IPR029052">
    <property type="entry name" value="Metallo-depent_PP-like"/>
</dbReference>
<evidence type="ECO:0000313" key="2">
    <source>
        <dbReference type="Proteomes" id="UP000002071"/>
    </source>
</evidence>
<proteinExistence type="predicted"/>
<dbReference type="EMBL" id="CP001687">
    <property type="protein sequence ID" value="ACV11464.1"/>
    <property type="molecule type" value="Genomic_DNA"/>
</dbReference>
<sequence>MTHDFDVAADLPGVSRETVARKLRRTELSEDHYFDAVEVSMKRDRAEGREVLEGLMRTKSASRVGQRLLKDACACGDDQIRRDVVAAFRETRREDALVTSAGLLTVEDATQVFKDFFEAGGDTRPIAEWLSAIGPGYRREKRRGNVDLEYDGWFSDAWDTIKDAGKTVAEAVKTVVDSVVEAGKSFAEVVSDVVDYAQRRVNSIVESLLDAGKTVADIISGLAQEAYATIKKIVKAIISAGKSLGAILREAIDIGESFLRSVARALRQAGTAISDLVVAAGKASVDVLRVVSRALVAMVTYAESRANYIINTIKDELPALAEDIIDILGDFVDEAFELAKNAVEDGLSAVLDQVRKAANSIRSTARSVLQGLLEGGLALGDLIAHLHQEASQFFEDAVSLLGEIVDRAEDLFAAALDLGEWALGEVMEALAAAGESVADLIAWAREAGAAALDAVVDTLDAIGELTSEALAELGQAVVELGRGLTRLVERVADWGELAARAAFDGILDAGGAVLDVLDALWDRARNFLEAGIDTLLRVGARIRDVLAAGLDMGLDILGEFVRHLRDLGRSIWYILDWVVDTVGRVGDALEVVFETLMDVGVALGELVAWAARRTADIMRTGFSALLAIGVGLGEILVALLTDPGNVFSTAIDALRDIGTSLEEFFTAITDAGQQVLGRLYRALESIGVALADMLGALVSLGAETFKQLLDGLLKIGVTAFEVVLWAADRAFDVFGWVMEVVEAALDSLLDLIEWAAGLGGPVLEQLADWFAKGVENAFDFVRDKVIVPLVSAAKLGLVVALASVSLPFLVVAYVVLGSLVNPDQTTYKHWPDDLRTFECEQRVEIRELSPPSDDRGIVVFSDLHMEDQDDIDAGLGHFHENADLVESVLTEYASEESAGYDWTVVFNGDSEEFWVDNDLTSSEPADKVDEIVATHPTVHETVSEDFYKFESPRRFVKVRGNHDASYNDPHVVNAYEDHGFPDLEVYDYVTTQFDGEDVLITHGHQFDPWNCDPNNDFGKFSSNFVAESIDAISNTLEDVFGEDASLEGETIEVFDLEIPVHAIAPYYDPGEWRPMVENSVKSPSIEDGAMFEESAVVETIRELDASMIIGHTHGPKVMQDGTDSSRFYVNSGTAGWWEDCVWTVEITEANVTLNGFTPDGSGGHQREYVIALDDPTDDGSFGAGDPDRLVSNGTF</sequence>
<evidence type="ECO:0000313" key="1">
    <source>
        <dbReference type="EMBL" id="ACV11464.1"/>
    </source>
</evidence>
<protein>
    <submittedName>
        <fullName evidence="1">Uncharacterized protein</fullName>
    </submittedName>
</protein>
<keyword evidence="2" id="KW-1185">Reference proteome</keyword>
<accession>C7NN64</accession>
<dbReference type="GO" id="GO:0008758">
    <property type="term" value="F:UDP-2,3-diacylglucosamine hydrolase activity"/>
    <property type="evidence" value="ECO:0007669"/>
    <property type="project" value="TreeGrafter"/>
</dbReference>
<dbReference type="InterPro" id="IPR043461">
    <property type="entry name" value="LpxH-like"/>
</dbReference>
<name>C7NN64_HALUD</name>
<reference evidence="1 2" key="1">
    <citation type="journal article" date="2009" name="Stand. Genomic Sci.">
        <title>Complete genome sequence of Halorhabdus utahensis type strain (AX-2).</title>
        <authorList>
            <person name="Anderson I."/>
            <person name="Tindall B.J."/>
            <person name="Pomrenke H."/>
            <person name="Goker M."/>
            <person name="Lapidus A."/>
            <person name="Nolan M."/>
            <person name="Copeland A."/>
            <person name="Glavina Del Rio T."/>
            <person name="Chen F."/>
            <person name="Tice H."/>
            <person name="Cheng J.F."/>
            <person name="Lucas S."/>
            <person name="Chertkov O."/>
            <person name="Bruce D."/>
            <person name="Brettin T."/>
            <person name="Detter J.C."/>
            <person name="Han C."/>
            <person name="Goodwin L."/>
            <person name="Land M."/>
            <person name="Hauser L."/>
            <person name="Chang Y.J."/>
            <person name="Jeffries C.D."/>
            <person name="Pitluck S."/>
            <person name="Pati A."/>
            <person name="Mavromatis K."/>
            <person name="Ivanova N."/>
            <person name="Ovchinnikova G."/>
            <person name="Chen A."/>
            <person name="Palaniappan K."/>
            <person name="Chain P."/>
            <person name="Rohde M."/>
            <person name="Bristow J."/>
            <person name="Eisen J.A."/>
            <person name="Markowitz V."/>
            <person name="Hugenholtz P."/>
            <person name="Kyrpides N.C."/>
            <person name="Klenk H.P."/>
        </authorList>
    </citation>
    <scope>NUCLEOTIDE SEQUENCE [LARGE SCALE GENOMIC DNA]</scope>
    <source>
        <strain evidence="2">DSM 12940 / JCM 11049 / AX-2</strain>
    </source>
</reference>
<dbReference type="PANTHER" id="PTHR34990:SF2">
    <property type="entry name" value="BLL8164 PROTEIN"/>
    <property type="match status" value="1"/>
</dbReference>
<dbReference type="AlphaFoldDB" id="C7NN64"/>
<dbReference type="Gene3D" id="3.60.21.10">
    <property type="match status" value="1"/>
</dbReference>
<dbReference type="RefSeq" id="WP_015789038.1">
    <property type="nucleotide sequence ID" value="NC_013158.1"/>
</dbReference>
<dbReference type="PANTHER" id="PTHR34990">
    <property type="entry name" value="UDP-2,3-DIACYLGLUCOSAMINE HYDROLASE-RELATED"/>
    <property type="match status" value="1"/>
</dbReference>
<dbReference type="InterPro" id="IPR016024">
    <property type="entry name" value="ARM-type_fold"/>
</dbReference>
<dbReference type="Proteomes" id="UP000002071">
    <property type="component" value="Chromosome"/>
</dbReference>
<dbReference type="SUPFAM" id="SSF48371">
    <property type="entry name" value="ARM repeat"/>
    <property type="match status" value="1"/>
</dbReference>